<protein>
    <submittedName>
        <fullName evidence="3">Uncharacterized protein</fullName>
    </submittedName>
</protein>
<evidence type="ECO:0000313" key="3">
    <source>
        <dbReference type="EMBL" id="WNY70316.1"/>
    </source>
</evidence>
<accession>A0ABZ0CQJ8</accession>
<keyword evidence="2" id="KW-0472">Membrane</keyword>
<organism evidence="3 4">
    <name type="scientific">Borreliella californiensis</name>
    <dbReference type="NCBI Taxonomy" id="373543"/>
    <lineage>
        <taxon>Bacteria</taxon>
        <taxon>Pseudomonadati</taxon>
        <taxon>Spirochaetota</taxon>
        <taxon>Spirochaetia</taxon>
        <taxon>Spirochaetales</taxon>
        <taxon>Borreliaceae</taxon>
        <taxon>Borreliella</taxon>
    </lineage>
</organism>
<reference evidence="3" key="1">
    <citation type="submission" date="2023-07" db="EMBL/GenBank/DDBJ databases">
        <title>Genome sequencing of multiple Borrelia sensu lato isolates.</title>
        <authorList>
            <person name="Mongodin E.F."/>
            <person name="Rudenko N."/>
            <person name="Fraser C.M."/>
            <person name="Schutzer S."/>
            <person name="Luft B."/>
            <person name="Morgan R."/>
            <person name="Chastens S."/>
            <person name="Qiu W."/>
        </authorList>
    </citation>
    <scope>NUCLEOTIDE SEQUENCE [LARGE SCALE GENOMIC DNA]</scope>
    <source>
        <strain evidence="3">CA446</strain>
    </source>
</reference>
<evidence type="ECO:0000256" key="1">
    <source>
        <dbReference type="SAM" id="MobiDB-lite"/>
    </source>
</evidence>
<feature type="compositionally biased region" description="Basic and acidic residues" evidence="1">
    <location>
        <begin position="192"/>
        <end position="204"/>
    </location>
</feature>
<feature type="transmembrane region" description="Helical" evidence="2">
    <location>
        <begin position="320"/>
        <end position="340"/>
    </location>
</feature>
<evidence type="ECO:0000313" key="4">
    <source>
        <dbReference type="Proteomes" id="UP001302829"/>
    </source>
</evidence>
<dbReference type="RefSeq" id="WP_301366327.1">
    <property type="nucleotide sequence ID" value="NZ_CP124076.1"/>
</dbReference>
<keyword evidence="2" id="KW-1133">Transmembrane helix</keyword>
<keyword evidence="2" id="KW-0812">Transmembrane</keyword>
<evidence type="ECO:0000256" key="2">
    <source>
        <dbReference type="SAM" id="Phobius"/>
    </source>
</evidence>
<feature type="region of interest" description="Disordered" evidence="1">
    <location>
        <begin position="209"/>
        <end position="228"/>
    </location>
</feature>
<dbReference type="EMBL" id="CP132476">
    <property type="protein sequence ID" value="WNY70316.1"/>
    <property type="molecule type" value="Genomic_DNA"/>
</dbReference>
<feature type="compositionally biased region" description="Acidic residues" evidence="1">
    <location>
        <begin position="210"/>
        <end position="222"/>
    </location>
</feature>
<gene>
    <name evidence="3" type="ORF">QIA39_01290</name>
</gene>
<proteinExistence type="predicted"/>
<feature type="compositionally biased region" description="Acidic residues" evidence="1">
    <location>
        <begin position="179"/>
        <end position="191"/>
    </location>
</feature>
<keyword evidence="4" id="KW-1185">Reference proteome</keyword>
<sequence length="370" mass="42999">MKGFLAIKLSNNEYYSVLNLDDSSVKRIILGKVAGDTSIKLNFYVSEYEDFSDPFLVGSFFLDNLKKESSSVNVYFKVMDEILYVYSESDGIQDKSKFDLSLVDFSQTFKKGPNIDNHLLNDFKSDIGNNLSVENLGSKFDLNFEKKDDFVKKDVSDISMTTINSLDLKTEKDQKIETNDSDFEGFDDNDDDSHVDSKELNLENKKIETNDSDFEGFDDNDDDSHVDSKELNLENKKIEHIDERSLNFNNFEFQKLEESSLEEEDLRDLSVEDIIADIDKDLIDTSDEDVELDLREDFENDDVKNSFKLNSSEGVVHSPMLYFSLISLFLLIFFSLFLVFSKFLKPRDFVSYYFEYGKKRIEKYEKDQYV</sequence>
<name>A0ABZ0CQJ8_9SPIR</name>
<feature type="region of interest" description="Disordered" evidence="1">
    <location>
        <begin position="179"/>
        <end position="204"/>
    </location>
</feature>
<dbReference type="Proteomes" id="UP001302829">
    <property type="component" value="Chromosome"/>
</dbReference>